<keyword evidence="3" id="KW-1185">Reference proteome</keyword>
<dbReference type="AlphaFoldDB" id="A0A8B6DWT8"/>
<feature type="domain" description="C2H2-type" evidence="1">
    <location>
        <begin position="130"/>
        <end position="154"/>
    </location>
</feature>
<name>A0A8B6DWT8_MYTGA</name>
<comment type="caution">
    <text evidence="2">The sequence shown here is derived from an EMBL/GenBank/DDBJ whole genome shotgun (WGS) entry which is preliminary data.</text>
</comment>
<evidence type="ECO:0000259" key="1">
    <source>
        <dbReference type="PROSITE" id="PS00028"/>
    </source>
</evidence>
<dbReference type="InterPro" id="IPR013087">
    <property type="entry name" value="Znf_C2H2_type"/>
</dbReference>
<dbReference type="OrthoDB" id="5986288at2759"/>
<organism evidence="2 3">
    <name type="scientific">Mytilus galloprovincialis</name>
    <name type="common">Mediterranean mussel</name>
    <dbReference type="NCBI Taxonomy" id="29158"/>
    <lineage>
        <taxon>Eukaryota</taxon>
        <taxon>Metazoa</taxon>
        <taxon>Spiralia</taxon>
        <taxon>Lophotrochozoa</taxon>
        <taxon>Mollusca</taxon>
        <taxon>Bivalvia</taxon>
        <taxon>Autobranchia</taxon>
        <taxon>Pteriomorphia</taxon>
        <taxon>Mytilida</taxon>
        <taxon>Mytiloidea</taxon>
        <taxon>Mytilidae</taxon>
        <taxon>Mytilinae</taxon>
        <taxon>Mytilus</taxon>
    </lineage>
</organism>
<dbReference type="PANTHER" id="PTHR33845">
    <property type="entry name" value="C2H2-TYPE DOMAIN-CONTAINING PROTEIN"/>
    <property type="match status" value="1"/>
</dbReference>
<sequence>MLAAIYSNGGIKEVIASVVSVDMKEEVKMKTKIPNVSQMNNITFEPNGVTFRKAYGIGKGYFMSSDQFKDHEVLKGYEVQKPFMLKKSFMPGSVTNYKYNIENTDVTIETEDFPIVEAADNSDDEPLFACPEQNCTKVYTKPHFLEQHICIGKHLYANKENSYDKVKLFWGETCVAVDHEHKVLLQSVMITNLDIAEGWALKISKPLKRFSAKVKEFLHEIYMECSATGKRPNFDQICGNLKLLRNDDGTKKFNTDEWLTTSQVRSLFANFVKLGSKEPTKSSLVKIENLNEVDDDDLQNTLAEMESADVHAISEDLATAIMTDISS</sequence>
<proteinExistence type="predicted"/>
<dbReference type="PROSITE" id="PS00028">
    <property type="entry name" value="ZINC_FINGER_C2H2_1"/>
    <property type="match status" value="1"/>
</dbReference>
<protein>
    <recommendedName>
        <fullName evidence="1">C2H2-type domain-containing protein</fullName>
    </recommendedName>
</protein>
<evidence type="ECO:0000313" key="3">
    <source>
        <dbReference type="Proteomes" id="UP000596742"/>
    </source>
</evidence>
<accession>A0A8B6DWT8</accession>
<reference evidence="2" key="1">
    <citation type="submission" date="2018-11" db="EMBL/GenBank/DDBJ databases">
        <authorList>
            <person name="Alioto T."/>
            <person name="Alioto T."/>
        </authorList>
    </citation>
    <scope>NUCLEOTIDE SEQUENCE</scope>
</reference>
<dbReference type="PANTHER" id="PTHR33845:SF1">
    <property type="entry name" value="C2H2-TYPE DOMAIN-CONTAINING PROTEIN"/>
    <property type="match status" value="1"/>
</dbReference>
<gene>
    <name evidence="2" type="ORF">MGAL_10B001681</name>
</gene>
<dbReference type="EMBL" id="UYJE01004147">
    <property type="protein sequence ID" value="VDI25452.1"/>
    <property type="molecule type" value="Genomic_DNA"/>
</dbReference>
<dbReference type="Proteomes" id="UP000596742">
    <property type="component" value="Unassembled WGS sequence"/>
</dbReference>
<evidence type="ECO:0000313" key="2">
    <source>
        <dbReference type="EMBL" id="VDI25452.1"/>
    </source>
</evidence>